<feature type="active site" evidence="8">
    <location>
        <position position="289"/>
    </location>
</feature>
<keyword evidence="7" id="KW-0245">EGF-like domain</keyword>
<comment type="subcellular location">
    <subcellularLocation>
        <location evidence="1">Membrane</location>
        <topology evidence="1">Single-pass membrane protein</topology>
    </subcellularLocation>
</comment>
<reference evidence="14 15" key="1">
    <citation type="submission" date="2020-08" db="EMBL/GenBank/DDBJ databases">
        <authorList>
            <person name="Koutsovoulos G."/>
            <person name="Danchin GJ E."/>
        </authorList>
    </citation>
    <scope>NUCLEOTIDE SEQUENCE [LARGE SCALE GENOMIC DNA]</scope>
</reference>
<dbReference type="PROSITE" id="PS50215">
    <property type="entry name" value="ADAM_MEPRO"/>
    <property type="match status" value="1"/>
</dbReference>
<name>A0A6V7Y6A8_MELEN</name>
<dbReference type="InterPro" id="IPR001762">
    <property type="entry name" value="Disintegrin_dom"/>
</dbReference>
<dbReference type="GO" id="GO:0046872">
    <property type="term" value="F:metal ion binding"/>
    <property type="evidence" value="ECO:0007669"/>
    <property type="project" value="UniProtKB-KW"/>
</dbReference>
<comment type="caution">
    <text evidence="14">The sequence shown here is derived from an EMBL/GenBank/DDBJ whole genome shotgun (WGS) entry which is preliminary data.</text>
</comment>
<keyword evidence="5 7" id="KW-1015">Disulfide bond</keyword>
<keyword evidence="8" id="KW-0862">Zinc</keyword>
<dbReference type="PROSITE" id="PS00022">
    <property type="entry name" value="EGF_1"/>
    <property type="match status" value="1"/>
</dbReference>
<feature type="region of interest" description="Disordered" evidence="9">
    <location>
        <begin position="807"/>
        <end position="858"/>
    </location>
</feature>
<feature type="disulfide bond" evidence="8">
    <location>
        <begin position="306"/>
        <end position="311"/>
    </location>
</feature>
<keyword evidence="2 10" id="KW-0812">Transmembrane</keyword>
<evidence type="ECO:0000256" key="1">
    <source>
        <dbReference type="ARBA" id="ARBA00004167"/>
    </source>
</evidence>
<dbReference type="Pfam" id="PF01421">
    <property type="entry name" value="Reprolysin"/>
    <property type="match status" value="1"/>
</dbReference>
<evidence type="ECO:0000256" key="9">
    <source>
        <dbReference type="SAM" id="MobiDB-lite"/>
    </source>
</evidence>
<proteinExistence type="predicted"/>
<evidence type="ECO:0000256" key="6">
    <source>
        <dbReference type="PROSITE-ProRule" id="PRU00068"/>
    </source>
</evidence>
<evidence type="ECO:0000256" key="2">
    <source>
        <dbReference type="ARBA" id="ARBA00022692"/>
    </source>
</evidence>
<dbReference type="PROSITE" id="PS50026">
    <property type="entry name" value="EGF_3"/>
    <property type="match status" value="1"/>
</dbReference>
<keyword evidence="4 10" id="KW-0472">Membrane</keyword>
<feature type="binding site" evidence="8">
    <location>
        <position position="292"/>
    </location>
    <ligand>
        <name>Zn(2+)</name>
        <dbReference type="ChEBI" id="CHEBI:29105"/>
        <note>catalytic</note>
    </ligand>
</feature>
<dbReference type="PROSITE" id="PS01186">
    <property type="entry name" value="EGF_2"/>
    <property type="match status" value="1"/>
</dbReference>
<dbReference type="PROSITE" id="PS50214">
    <property type="entry name" value="DISINTEGRIN_2"/>
    <property type="match status" value="1"/>
</dbReference>
<comment type="caution">
    <text evidence="7">Lacks conserved residue(s) required for the propagation of feature annotation.</text>
</comment>
<evidence type="ECO:0000313" key="14">
    <source>
        <dbReference type="EMBL" id="CAD2206237.1"/>
    </source>
</evidence>
<evidence type="ECO:0000256" key="4">
    <source>
        <dbReference type="ARBA" id="ARBA00023136"/>
    </source>
</evidence>
<dbReference type="InterPro" id="IPR034027">
    <property type="entry name" value="Reprolysin_adamalysin"/>
</dbReference>
<dbReference type="InterPro" id="IPR006586">
    <property type="entry name" value="ADAM_Cys-rich"/>
</dbReference>
<dbReference type="AlphaFoldDB" id="A0A6V7Y6A8"/>
<keyword evidence="3 10" id="KW-1133">Transmembrane helix</keyword>
<dbReference type="Proteomes" id="UP000580250">
    <property type="component" value="Unassembled WGS sequence"/>
</dbReference>
<evidence type="ECO:0000256" key="10">
    <source>
        <dbReference type="SAM" id="Phobius"/>
    </source>
</evidence>
<dbReference type="SUPFAM" id="SSF57552">
    <property type="entry name" value="Blood coagulation inhibitor (disintegrin)"/>
    <property type="match status" value="1"/>
</dbReference>
<dbReference type="GO" id="GO:0004222">
    <property type="term" value="F:metalloendopeptidase activity"/>
    <property type="evidence" value="ECO:0007669"/>
    <property type="project" value="InterPro"/>
</dbReference>
<protein>
    <submittedName>
        <fullName evidence="14">Uncharacterized protein</fullName>
    </submittedName>
</protein>
<feature type="disulfide bond" evidence="6">
    <location>
        <begin position="416"/>
        <end position="436"/>
    </location>
</feature>
<dbReference type="GO" id="GO:0006509">
    <property type="term" value="P:membrane protein ectodomain proteolysis"/>
    <property type="evidence" value="ECO:0007669"/>
    <property type="project" value="TreeGrafter"/>
</dbReference>
<dbReference type="SMART" id="SM00050">
    <property type="entry name" value="DISIN"/>
    <property type="match status" value="1"/>
</dbReference>
<dbReference type="PANTHER" id="PTHR11905">
    <property type="entry name" value="ADAM A DISINTEGRIN AND METALLOPROTEASE DOMAIN"/>
    <property type="match status" value="1"/>
</dbReference>
<dbReference type="FunFam" id="3.40.390.10:FF:000002">
    <property type="entry name" value="Disintegrin and metalloproteinase domain-containing protein 22"/>
    <property type="match status" value="1"/>
</dbReference>
<feature type="binding site" evidence="8">
    <location>
        <position position="298"/>
    </location>
    <ligand>
        <name>Zn(2+)</name>
        <dbReference type="ChEBI" id="CHEBI:29105"/>
        <note>catalytic</note>
    </ligand>
</feature>
<dbReference type="InterPro" id="IPR000742">
    <property type="entry name" value="EGF"/>
</dbReference>
<feature type="domain" description="Disintegrin" evidence="12">
    <location>
        <begin position="356"/>
        <end position="444"/>
    </location>
</feature>
<gene>
    <name evidence="14" type="ORF">MENT_LOCUS60103</name>
</gene>
<dbReference type="InterPro" id="IPR024079">
    <property type="entry name" value="MetalloPept_cat_dom_sf"/>
</dbReference>
<dbReference type="InterPro" id="IPR036436">
    <property type="entry name" value="Disintegrin_dom_sf"/>
</dbReference>
<evidence type="ECO:0000259" key="12">
    <source>
        <dbReference type="PROSITE" id="PS50214"/>
    </source>
</evidence>
<feature type="transmembrane region" description="Helical" evidence="10">
    <location>
        <begin position="657"/>
        <end position="675"/>
    </location>
</feature>
<dbReference type="EMBL" id="CAJEWN010003031">
    <property type="protein sequence ID" value="CAD2206237.1"/>
    <property type="molecule type" value="Genomic_DNA"/>
</dbReference>
<evidence type="ECO:0000259" key="11">
    <source>
        <dbReference type="PROSITE" id="PS50026"/>
    </source>
</evidence>
<dbReference type="CDD" id="cd04269">
    <property type="entry name" value="ZnMc_adamalysin_II_like"/>
    <property type="match status" value="1"/>
</dbReference>
<evidence type="ECO:0000259" key="13">
    <source>
        <dbReference type="PROSITE" id="PS50215"/>
    </source>
</evidence>
<evidence type="ECO:0000256" key="8">
    <source>
        <dbReference type="PROSITE-ProRule" id="PRU00276"/>
    </source>
</evidence>
<organism evidence="14 15">
    <name type="scientific">Meloidogyne enterolobii</name>
    <name type="common">Root-knot nematode worm</name>
    <name type="synonym">Meloidogyne mayaguensis</name>
    <dbReference type="NCBI Taxonomy" id="390850"/>
    <lineage>
        <taxon>Eukaryota</taxon>
        <taxon>Metazoa</taxon>
        <taxon>Ecdysozoa</taxon>
        <taxon>Nematoda</taxon>
        <taxon>Chromadorea</taxon>
        <taxon>Rhabditida</taxon>
        <taxon>Tylenchina</taxon>
        <taxon>Tylenchomorpha</taxon>
        <taxon>Tylenchoidea</taxon>
        <taxon>Meloidogynidae</taxon>
        <taxon>Meloidogyninae</taxon>
        <taxon>Meloidogyne</taxon>
    </lineage>
</organism>
<evidence type="ECO:0000256" key="3">
    <source>
        <dbReference type="ARBA" id="ARBA00022989"/>
    </source>
</evidence>
<dbReference type="Gene3D" id="4.10.70.10">
    <property type="entry name" value="Disintegrin domain"/>
    <property type="match status" value="1"/>
</dbReference>
<feature type="disulfide bond" evidence="7">
    <location>
        <begin position="623"/>
        <end position="632"/>
    </location>
</feature>
<accession>A0A6V7Y6A8</accession>
<keyword evidence="8" id="KW-0479">Metal-binding</keyword>
<feature type="compositionally biased region" description="Low complexity" evidence="9">
    <location>
        <begin position="815"/>
        <end position="825"/>
    </location>
</feature>
<evidence type="ECO:0000256" key="7">
    <source>
        <dbReference type="PROSITE-ProRule" id="PRU00076"/>
    </source>
</evidence>
<dbReference type="SUPFAM" id="SSF55486">
    <property type="entry name" value="Metalloproteases ('zincins'), catalytic domain"/>
    <property type="match status" value="1"/>
</dbReference>
<feature type="domain" description="EGF-like" evidence="11">
    <location>
        <begin position="600"/>
        <end position="633"/>
    </location>
</feature>
<dbReference type="GO" id="GO:0016020">
    <property type="term" value="C:membrane"/>
    <property type="evidence" value="ECO:0007669"/>
    <property type="project" value="UniProtKB-SubCell"/>
</dbReference>
<sequence length="858" mass="94940">MKTNYTSCPVFVRNDLGEEIDAFGLLNSSKTEKQPLLLSFSRFFDFSDGFDLEFFRTSHFRYYNESLLNQVKDLDVRCVYEAVDFNGEQSVLNLCNIDDLSGIIRHNGNQFIFGHLNEKLYFFRDSPNCEWHVRNRRSGEISLTKRMPTYYSEYTDGIKRWVELIVIADNSIYKKYGEDKKRITERLHAIASSVNSLYAPLNIRVILTWADIWEDKNAVDVTENADGTLRDFLGFRRSLLAKGHSNDNAQLLTDIHFGSGTMCSFDYSGGVIVDHSDNPVFVGMTVAHEMGHNFGMDHDISPTCKCPVDSCIMAPSSSSVNASSYFSDCSLDTLSSALRRGVDYCLHNVPRVAFGGAKCGNGVLEDGEDCDCGSTTTCPNSCCIAAECKLALEAECAEGDCCDLNVCKLKKMASECRHALNSCDLPEYCDGKNPSCPADFFVQDGHPCPDGALEAFCYQGTCGSRKQQCQFLWGPSADDSVKDCYSFNEQGAFSGNCGYRQDTDQYLRCGPNDVTCGRLQCSHESDKPVFGDPSTIYSAYSFVRTKSGKDETCRVVRTTIAGTGGKRKADPGMVPDGAQCGNNKICVNAACHNKTAILEMVSRCDPEDCNSRGICNNVGNCHCVSGYGGVACDLPGFGGSVNSGPASTNAFNPAMTFLYLFSFAFIFFVIASVYFKRKRGFWLHKRIWSKLRVLLELRSFNLIPVRRAPARPDAHLRQEELRRQSFNAIWNDNGGVTTVRGEVLHVDASRPHPFGFSSLSNFSQQNIAPISGAKLPKIEATTKQSVNQNISKTTQKQQKIIQEQKALVKTEGYDTGKSSSSTGSDEPPPIPPHRNATNTSTNISKIDVKSLAAKFERR</sequence>
<feature type="compositionally biased region" description="Polar residues" evidence="9">
    <location>
        <begin position="835"/>
        <end position="844"/>
    </location>
</feature>
<evidence type="ECO:0000313" key="15">
    <source>
        <dbReference type="Proteomes" id="UP000580250"/>
    </source>
</evidence>
<dbReference type="Pfam" id="PF00200">
    <property type="entry name" value="Disintegrin"/>
    <property type="match status" value="1"/>
</dbReference>
<dbReference type="Gene3D" id="3.40.390.10">
    <property type="entry name" value="Collagenase (Catalytic Domain)"/>
    <property type="match status" value="1"/>
</dbReference>
<feature type="binding site" evidence="8">
    <location>
        <position position="288"/>
    </location>
    <ligand>
        <name>Zn(2+)</name>
        <dbReference type="ChEBI" id="CHEBI:29105"/>
        <note>catalytic</note>
    </ligand>
</feature>
<dbReference type="Pfam" id="PF08516">
    <property type="entry name" value="ADAM_CR"/>
    <property type="match status" value="1"/>
</dbReference>
<dbReference type="SMART" id="SM00608">
    <property type="entry name" value="ACR"/>
    <property type="match status" value="1"/>
</dbReference>
<feature type="domain" description="Peptidase M12B" evidence="13">
    <location>
        <begin position="160"/>
        <end position="350"/>
    </location>
</feature>
<evidence type="ECO:0000256" key="5">
    <source>
        <dbReference type="ARBA" id="ARBA00023157"/>
    </source>
</evidence>
<dbReference type="InterPro" id="IPR001590">
    <property type="entry name" value="Peptidase_M12B"/>
</dbReference>
<dbReference type="OrthoDB" id="5951731at2759"/>
<dbReference type="PANTHER" id="PTHR11905:SF159">
    <property type="entry name" value="ADAM METALLOPROTEASE"/>
    <property type="match status" value="1"/>
</dbReference>